<dbReference type="Gene3D" id="3.30.530.20">
    <property type="match status" value="1"/>
</dbReference>
<feature type="domain" description="Activator of Hsp90 ATPase homologue 1/2-like C-terminal" evidence="2">
    <location>
        <begin position="14"/>
        <end position="154"/>
    </location>
</feature>
<sequence>MAAVTTTRVSRRLDAPRAAVYRALLDPGAVARWKVPEGMTCVVHEFDAREGGTLRVSLTYDAPGPQGKTTAHTDTYRGRFVRLVPGEQVVEADVFETADPAMQGEMTSTITLADAPGGGTELTAVHDGVPDGVAPADNELGWRMALDRLATLVERPDD</sequence>
<dbReference type="AlphaFoldDB" id="A0A1H3CFN6"/>
<dbReference type="InterPro" id="IPR013538">
    <property type="entry name" value="ASHA1/2-like_C"/>
</dbReference>
<proteinExistence type="inferred from homology"/>
<evidence type="ECO:0000313" key="3">
    <source>
        <dbReference type="EMBL" id="SDX53022.1"/>
    </source>
</evidence>
<dbReference type="Pfam" id="PF08327">
    <property type="entry name" value="AHSA1"/>
    <property type="match status" value="1"/>
</dbReference>
<gene>
    <name evidence="3" type="ORF">SAMN05660209_00613</name>
</gene>
<name>A0A1H3CFN6_9ACTN</name>
<dbReference type="InterPro" id="IPR023393">
    <property type="entry name" value="START-like_dom_sf"/>
</dbReference>
<evidence type="ECO:0000313" key="4">
    <source>
        <dbReference type="Proteomes" id="UP000198921"/>
    </source>
</evidence>
<dbReference type="SUPFAM" id="SSF55961">
    <property type="entry name" value="Bet v1-like"/>
    <property type="match status" value="1"/>
</dbReference>
<dbReference type="EMBL" id="FNOT01000002">
    <property type="protein sequence ID" value="SDX53022.1"/>
    <property type="molecule type" value="Genomic_DNA"/>
</dbReference>
<dbReference type="RefSeq" id="WP_091152188.1">
    <property type="nucleotide sequence ID" value="NZ_FNOT01000002.1"/>
</dbReference>
<evidence type="ECO:0000256" key="1">
    <source>
        <dbReference type="ARBA" id="ARBA00006817"/>
    </source>
</evidence>
<dbReference type="Proteomes" id="UP000198921">
    <property type="component" value="Unassembled WGS sequence"/>
</dbReference>
<keyword evidence="4" id="KW-1185">Reference proteome</keyword>
<dbReference type="OrthoDB" id="9786557at2"/>
<comment type="similarity">
    <text evidence="1">Belongs to the AHA1 family.</text>
</comment>
<accession>A0A1H3CFN6</accession>
<protein>
    <submittedName>
        <fullName evidence="3">Uncharacterized conserved protein YndB, AHSA1/START domain</fullName>
    </submittedName>
</protein>
<evidence type="ECO:0000259" key="2">
    <source>
        <dbReference type="Pfam" id="PF08327"/>
    </source>
</evidence>
<reference evidence="4" key="1">
    <citation type="submission" date="2016-10" db="EMBL/GenBank/DDBJ databases">
        <authorList>
            <person name="Varghese N."/>
            <person name="Submissions S."/>
        </authorList>
    </citation>
    <scope>NUCLEOTIDE SEQUENCE [LARGE SCALE GENOMIC DNA]</scope>
    <source>
        <strain evidence="4">DSM 45422</strain>
    </source>
</reference>
<organism evidence="3 4">
    <name type="scientific">Geodermatophilus africanus</name>
    <dbReference type="NCBI Taxonomy" id="1137993"/>
    <lineage>
        <taxon>Bacteria</taxon>
        <taxon>Bacillati</taxon>
        <taxon>Actinomycetota</taxon>
        <taxon>Actinomycetes</taxon>
        <taxon>Geodermatophilales</taxon>
        <taxon>Geodermatophilaceae</taxon>
        <taxon>Geodermatophilus</taxon>
    </lineage>
</organism>
<dbReference type="CDD" id="cd08895">
    <property type="entry name" value="SRPBCC_CalC_Aha1-like_2"/>
    <property type="match status" value="1"/>
</dbReference>